<dbReference type="PIRSF" id="PIRSF001237">
    <property type="entry name" value="DHOdimr"/>
    <property type="match status" value="1"/>
</dbReference>
<evidence type="ECO:0000256" key="6">
    <source>
        <dbReference type="ARBA" id="ARBA00022801"/>
    </source>
</evidence>
<evidence type="ECO:0000256" key="2">
    <source>
        <dbReference type="ARBA" id="ARBA00004880"/>
    </source>
</evidence>
<evidence type="ECO:0000256" key="1">
    <source>
        <dbReference type="ARBA" id="ARBA00002368"/>
    </source>
</evidence>
<dbReference type="GO" id="GO:0044205">
    <property type="term" value="P:'de novo' UMP biosynthetic process"/>
    <property type="evidence" value="ECO:0007669"/>
    <property type="project" value="UniProtKB-UniRule"/>
</dbReference>
<dbReference type="InterPro" id="IPR002195">
    <property type="entry name" value="Dihydroorotase_CS"/>
</dbReference>
<feature type="binding site" description="via carbamate group" evidence="10">
    <location>
        <position position="111"/>
    </location>
    <ligand>
        <name>Zn(2+)</name>
        <dbReference type="ChEBI" id="CHEBI:29105"/>
        <label>2</label>
    </ligand>
</feature>
<evidence type="ECO:0000256" key="10">
    <source>
        <dbReference type="HAMAP-Rule" id="MF_00219"/>
    </source>
</evidence>
<comment type="subunit">
    <text evidence="10">Homodimer.</text>
</comment>
<comment type="catalytic activity">
    <reaction evidence="9 10 11">
        <text>(S)-dihydroorotate + H2O = N-carbamoyl-L-aspartate + H(+)</text>
        <dbReference type="Rhea" id="RHEA:24296"/>
        <dbReference type="ChEBI" id="CHEBI:15377"/>
        <dbReference type="ChEBI" id="CHEBI:15378"/>
        <dbReference type="ChEBI" id="CHEBI:30864"/>
        <dbReference type="ChEBI" id="CHEBI:32814"/>
        <dbReference type="EC" id="3.5.2.3"/>
    </reaction>
</comment>
<evidence type="ECO:0000313" key="14">
    <source>
        <dbReference type="Proteomes" id="UP000622580"/>
    </source>
</evidence>
<dbReference type="PROSITE" id="PS00483">
    <property type="entry name" value="DIHYDROOROTASE_2"/>
    <property type="match status" value="1"/>
</dbReference>
<evidence type="ECO:0000313" key="13">
    <source>
        <dbReference type="EMBL" id="MBR7620274.1"/>
    </source>
</evidence>
<feature type="binding site" evidence="10">
    <location>
        <position position="263"/>
    </location>
    <ligand>
        <name>substrate</name>
    </ligand>
</feature>
<accession>A0A941D2E0</accession>
<evidence type="ECO:0000259" key="12">
    <source>
        <dbReference type="Pfam" id="PF01979"/>
    </source>
</evidence>
<dbReference type="Pfam" id="PF01979">
    <property type="entry name" value="Amidohydro_1"/>
    <property type="match status" value="1"/>
</dbReference>
<feature type="binding site" evidence="10">
    <location>
        <position position="53"/>
    </location>
    <ligand>
        <name>substrate</name>
    </ligand>
</feature>
<organism evidence="13 14">
    <name type="scientific">Phenylobacterium glaciei</name>
    <dbReference type="NCBI Taxonomy" id="2803784"/>
    <lineage>
        <taxon>Bacteria</taxon>
        <taxon>Pseudomonadati</taxon>
        <taxon>Pseudomonadota</taxon>
        <taxon>Alphaproteobacteria</taxon>
        <taxon>Caulobacterales</taxon>
        <taxon>Caulobacteraceae</taxon>
        <taxon>Phenylobacterium</taxon>
    </lineage>
</organism>
<keyword evidence="14" id="KW-1185">Reference proteome</keyword>
<feature type="binding site" evidence="10">
    <location>
        <position position="27"/>
    </location>
    <ligand>
        <name>Zn(2+)</name>
        <dbReference type="ChEBI" id="CHEBI:29105"/>
        <label>1</label>
    </ligand>
</feature>
<dbReference type="GO" id="GO:0008270">
    <property type="term" value="F:zinc ion binding"/>
    <property type="evidence" value="ECO:0007669"/>
    <property type="project" value="UniProtKB-UniRule"/>
</dbReference>
<dbReference type="AlphaFoldDB" id="A0A941D2E0"/>
<feature type="binding site" evidence="10">
    <location>
        <position position="259"/>
    </location>
    <ligand>
        <name>Zn(2+)</name>
        <dbReference type="ChEBI" id="CHEBI:29105"/>
        <label>1</label>
    </ligand>
</feature>
<dbReference type="InterPro" id="IPR032466">
    <property type="entry name" value="Metal_Hydrolase"/>
</dbReference>
<keyword evidence="5 10" id="KW-0479">Metal-binding</keyword>
<name>A0A941D2E0_9CAUL</name>
<protein>
    <recommendedName>
        <fullName evidence="4 10">Dihydroorotase</fullName>
        <shortName evidence="10">DHOase</shortName>
        <ecNumber evidence="4 10">3.5.2.3</ecNumber>
    </recommendedName>
</protein>
<comment type="cofactor">
    <cofactor evidence="10 11">
        <name>Zn(2+)</name>
        <dbReference type="ChEBI" id="CHEBI:29105"/>
    </cofactor>
    <text evidence="10 11">Binds 2 Zn(2+) ions per subunit.</text>
</comment>
<feature type="domain" description="Amidohydrolase-related" evidence="12">
    <location>
        <begin position="23"/>
        <end position="321"/>
    </location>
</feature>
<keyword evidence="6 10" id="KW-0378">Hydrolase</keyword>
<dbReference type="RefSeq" id="WP_215340990.1">
    <property type="nucleotide sequence ID" value="NZ_JAGSGD010000001.1"/>
</dbReference>
<dbReference type="Proteomes" id="UP000622580">
    <property type="component" value="Unassembled WGS sequence"/>
</dbReference>
<dbReference type="GO" id="GO:0005829">
    <property type="term" value="C:cytosol"/>
    <property type="evidence" value="ECO:0007669"/>
    <property type="project" value="TreeGrafter"/>
</dbReference>
<keyword evidence="8 10" id="KW-0665">Pyrimidine biosynthesis</keyword>
<gene>
    <name evidence="10 13" type="primary">pyrC</name>
    <name evidence="13" type="ORF">JKL49_12840</name>
</gene>
<comment type="caution">
    <text evidence="13">The sequence shown here is derived from an EMBL/GenBank/DDBJ whole genome shotgun (WGS) entry which is preliminary data.</text>
</comment>
<evidence type="ECO:0000256" key="11">
    <source>
        <dbReference type="RuleBase" id="RU003440"/>
    </source>
</evidence>
<dbReference type="PANTHER" id="PTHR43137:SF1">
    <property type="entry name" value="DIHYDROOROTASE"/>
    <property type="match status" value="1"/>
</dbReference>
<evidence type="ECO:0000256" key="5">
    <source>
        <dbReference type="ARBA" id="ARBA00022723"/>
    </source>
</evidence>
<dbReference type="EMBL" id="JAGSGD010000001">
    <property type="protein sequence ID" value="MBR7620274.1"/>
    <property type="molecule type" value="Genomic_DNA"/>
</dbReference>
<comment type="pathway">
    <text evidence="2 10 11">Pyrimidine metabolism; UMP biosynthesis via de novo pathway; (S)-dihydroorotate from bicarbonate: step 3/3.</text>
</comment>
<dbReference type="NCBIfam" id="TIGR00856">
    <property type="entry name" value="pyrC_dimer"/>
    <property type="match status" value="1"/>
</dbReference>
<dbReference type="InterPro" id="IPR004721">
    <property type="entry name" value="DHOdimr"/>
</dbReference>
<feature type="binding site" evidence="10">
    <location>
        <position position="25"/>
    </location>
    <ligand>
        <name>Zn(2+)</name>
        <dbReference type="ChEBI" id="CHEBI:29105"/>
        <label>1</label>
    </ligand>
</feature>
<dbReference type="PANTHER" id="PTHR43137">
    <property type="entry name" value="DIHYDROOROTASE"/>
    <property type="match status" value="1"/>
</dbReference>
<dbReference type="HAMAP" id="MF_00219">
    <property type="entry name" value="PyrC_classII"/>
    <property type="match status" value="1"/>
</dbReference>
<proteinExistence type="inferred from homology"/>
<comment type="similarity">
    <text evidence="3 10 11">Belongs to the metallo-dependent hydrolases superfamily. DHOase family. Class II DHOase subfamily.</text>
</comment>
<keyword evidence="7 10" id="KW-0862">Zinc</keyword>
<evidence type="ECO:0000256" key="9">
    <source>
        <dbReference type="ARBA" id="ARBA00048492"/>
    </source>
</evidence>
<feature type="active site" evidence="10">
    <location>
        <position position="259"/>
    </location>
</feature>
<comment type="function">
    <text evidence="1 10">Catalyzes the reversible cyclization of carbamoyl aspartate to dihydroorotate.</text>
</comment>
<reference evidence="13" key="1">
    <citation type="submission" date="2021-04" db="EMBL/GenBank/DDBJ databases">
        <title>Draft genome assembly of strain Phenylobacterium sp. 20VBR1 using MiniION and Illumina platforms.</title>
        <authorList>
            <person name="Thomas F.A."/>
            <person name="Krishnan K.P."/>
            <person name="Sinha R.K."/>
        </authorList>
    </citation>
    <scope>NUCLEOTIDE SEQUENCE</scope>
    <source>
        <strain evidence="13">20VBR1</strain>
    </source>
</reference>
<evidence type="ECO:0000256" key="3">
    <source>
        <dbReference type="ARBA" id="ARBA00005631"/>
    </source>
</evidence>
<feature type="binding site" evidence="10">
    <location>
        <position position="148"/>
    </location>
    <ligand>
        <name>substrate</name>
    </ligand>
</feature>
<feature type="binding site" evidence="10">
    <location>
        <position position="148"/>
    </location>
    <ligand>
        <name>Zn(2+)</name>
        <dbReference type="ChEBI" id="CHEBI:29105"/>
        <label>2</label>
    </ligand>
</feature>
<feature type="binding site" evidence="10">
    <location>
        <position position="275"/>
    </location>
    <ligand>
        <name>substrate</name>
    </ligand>
</feature>
<feature type="binding site" evidence="10">
    <location>
        <position position="231"/>
    </location>
    <ligand>
        <name>substrate</name>
    </ligand>
</feature>
<feature type="binding site" evidence="10">
    <location>
        <position position="186"/>
    </location>
    <ligand>
        <name>Zn(2+)</name>
        <dbReference type="ChEBI" id="CHEBI:29105"/>
        <label>2</label>
    </ligand>
</feature>
<dbReference type="SUPFAM" id="SSF51556">
    <property type="entry name" value="Metallo-dependent hydrolases"/>
    <property type="match status" value="1"/>
</dbReference>
<sequence>MPTSPTTELGQAPTRIVLRAPDDWHVHLRDGAMLEGVVGYTARQFARAIVMPNLSPPVTTVAAAQAYRERIIAALPTGSNFTPLMTCYLTDGIDPAEVERGFTEGVFTACKLYPAHATTNSAHGVTDIANIHGVLEAMQRIGMPLLVHGEVTSQEVDIFDREAFFIAQVLSKLTSDFPALKIVVEHITTTEAAAFVEASGPNVAATITPHHLAINRNAMFEGGIRPHMYCLPVAKREPHRLALRKAATSGSAKFFLGTDSAPHPAADKEAACGCAGIFNAPYALESYAKTFDEEGALDRLEAFASEHGPRFYGLPLNPGTVTLERAPFEVPGEITNTPSKVVPFHAGQTLPWRVVGRSTD</sequence>
<evidence type="ECO:0000256" key="7">
    <source>
        <dbReference type="ARBA" id="ARBA00022833"/>
    </source>
</evidence>
<dbReference type="PROSITE" id="PS00482">
    <property type="entry name" value="DIHYDROOROTASE_1"/>
    <property type="match status" value="1"/>
</dbReference>
<dbReference type="Gene3D" id="3.20.20.140">
    <property type="entry name" value="Metal-dependent hydrolases"/>
    <property type="match status" value="1"/>
</dbReference>
<dbReference type="GO" id="GO:0006207">
    <property type="term" value="P:'de novo' pyrimidine nucleobase biosynthetic process"/>
    <property type="evidence" value="ECO:0007669"/>
    <property type="project" value="TreeGrafter"/>
</dbReference>
<feature type="binding site" description="via carbamate group" evidence="10">
    <location>
        <position position="111"/>
    </location>
    <ligand>
        <name>Zn(2+)</name>
        <dbReference type="ChEBI" id="CHEBI:29105"/>
        <label>1</label>
    </ligand>
</feature>
<dbReference type="CDD" id="cd01294">
    <property type="entry name" value="DHOase"/>
    <property type="match status" value="1"/>
</dbReference>
<dbReference type="GO" id="GO:0004151">
    <property type="term" value="F:dihydroorotase activity"/>
    <property type="evidence" value="ECO:0007669"/>
    <property type="project" value="UniProtKB-UniRule"/>
</dbReference>
<evidence type="ECO:0000256" key="8">
    <source>
        <dbReference type="ARBA" id="ARBA00022975"/>
    </source>
</evidence>
<evidence type="ECO:0000256" key="4">
    <source>
        <dbReference type="ARBA" id="ARBA00012860"/>
    </source>
</evidence>
<feature type="binding site" evidence="10">
    <location>
        <begin position="27"/>
        <end position="29"/>
    </location>
    <ligand>
        <name>substrate</name>
    </ligand>
</feature>
<dbReference type="InterPro" id="IPR006680">
    <property type="entry name" value="Amidohydro-rel"/>
</dbReference>
<dbReference type="FunFam" id="3.20.20.140:FF:000006">
    <property type="entry name" value="Dihydroorotase"/>
    <property type="match status" value="1"/>
</dbReference>
<dbReference type="EC" id="3.5.2.3" evidence="4 10"/>
<feature type="modified residue" description="N6-carboxylysine" evidence="10">
    <location>
        <position position="111"/>
    </location>
</feature>